<feature type="compositionally biased region" description="Basic and acidic residues" evidence="6">
    <location>
        <begin position="49"/>
        <end position="73"/>
    </location>
</feature>
<evidence type="ECO:0000259" key="8">
    <source>
        <dbReference type="PROSITE" id="PS50042"/>
    </source>
</evidence>
<keyword evidence="5 7" id="KW-0472">Membrane</keyword>
<evidence type="ECO:0000256" key="2">
    <source>
        <dbReference type="ARBA" id="ARBA00022448"/>
    </source>
</evidence>
<proteinExistence type="predicted"/>
<feature type="region of interest" description="Disordered" evidence="6">
    <location>
        <begin position="1"/>
        <end position="108"/>
    </location>
</feature>
<feature type="region of interest" description="Disordered" evidence="6">
    <location>
        <begin position="420"/>
        <end position="443"/>
    </location>
</feature>
<dbReference type="InterPro" id="IPR000595">
    <property type="entry name" value="cNMP-bd_dom"/>
</dbReference>
<name>A0A813GXB9_POLGL</name>
<dbReference type="Gene3D" id="2.60.120.10">
    <property type="entry name" value="Jelly Rolls"/>
    <property type="match status" value="2"/>
</dbReference>
<evidence type="ECO:0000256" key="4">
    <source>
        <dbReference type="ARBA" id="ARBA00022989"/>
    </source>
</evidence>
<gene>
    <name evidence="9" type="ORF">PGLA1383_LOCUS46311</name>
</gene>
<protein>
    <recommendedName>
        <fullName evidence="8">Cyclic nucleotide-binding domain-containing protein</fullName>
    </recommendedName>
</protein>
<dbReference type="GO" id="GO:0016020">
    <property type="term" value="C:membrane"/>
    <property type="evidence" value="ECO:0007669"/>
    <property type="project" value="UniProtKB-SubCell"/>
</dbReference>
<feature type="transmembrane region" description="Helical" evidence="7">
    <location>
        <begin position="1218"/>
        <end position="1239"/>
    </location>
</feature>
<feature type="compositionally biased region" description="Low complexity" evidence="6">
    <location>
        <begin position="97"/>
        <end position="108"/>
    </location>
</feature>
<accession>A0A813GXB9</accession>
<dbReference type="GO" id="GO:0008506">
    <property type="term" value="F:sucrose:proton symporter activity"/>
    <property type="evidence" value="ECO:0007669"/>
    <property type="project" value="TreeGrafter"/>
</dbReference>
<feature type="transmembrane region" description="Helical" evidence="7">
    <location>
        <begin position="767"/>
        <end position="787"/>
    </location>
</feature>
<feature type="transmembrane region" description="Helical" evidence="7">
    <location>
        <begin position="799"/>
        <end position="821"/>
    </location>
</feature>
<dbReference type="PANTHER" id="PTHR19432:SF35">
    <property type="entry name" value="SOLUTE CARRIER FAMILY 45 MEMBER 3 ISOFORM X1"/>
    <property type="match status" value="1"/>
</dbReference>
<dbReference type="EMBL" id="CAJNNV010029738">
    <property type="protein sequence ID" value="CAE8629912.1"/>
    <property type="molecule type" value="Genomic_DNA"/>
</dbReference>
<feature type="transmembrane region" description="Helical" evidence="7">
    <location>
        <begin position="1002"/>
        <end position="1022"/>
    </location>
</feature>
<feature type="transmembrane region" description="Helical" evidence="7">
    <location>
        <begin position="1183"/>
        <end position="1206"/>
    </location>
</feature>
<evidence type="ECO:0000256" key="3">
    <source>
        <dbReference type="ARBA" id="ARBA00022692"/>
    </source>
</evidence>
<dbReference type="SUPFAM" id="SSF103473">
    <property type="entry name" value="MFS general substrate transporter"/>
    <property type="match status" value="1"/>
</dbReference>
<evidence type="ECO:0000313" key="10">
    <source>
        <dbReference type="Proteomes" id="UP000654075"/>
    </source>
</evidence>
<dbReference type="Gene3D" id="1.20.1250.20">
    <property type="entry name" value="MFS general substrate transporter like domains"/>
    <property type="match status" value="1"/>
</dbReference>
<feature type="compositionally biased region" description="Polar residues" evidence="6">
    <location>
        <begin position="1"/>
        <end position="10"/>
    </location>
</feature>
<dbReference type="PANTHER" id="PTHR19432">
    <property type="entry name" value="SUGAR TRANSPORTER"/>
    <property type="match status" value="1"/>
</dbReference>
<comment type="caution">
    <text evidence="9">The sequence shown here is derived from an EMBL/GenBank/DDBJ whole genome shotgun (WGS) entry which is preliminary data.</text>
</comment>
<dbReference type="InterPro" id="IPR036259">
    <property type="entry name" value="MFS_trans_sf"/>
</dbReference>
<keyword evidence="4 7" id="KW-1133">Transmembrane helix</keyword>
<feature type="transmembrane region" description="Helical" evidence="7">
    <location>
        <begin position="937"/>
        <end position="953"/>
    </location>
</feature>
<feature type="domain" description="Cyclic nucleotide-binding" evidence="8">
    <location>
        <begin position="334"/>
        <end position="384"/>
    </location>
</feature>
<feature type="non-terminal residue" evidence="9">
    <location>
        <position position="1287"/>
    </location>
</feature>
<feature type="transmembrane region" description="Helical" evidence="7">
    <location>
        <begin position="1251"/>
        <end position="1277"/>
    </location>
</feature>
<feature type="compositionally biased region" description="Polar residues" evidence="6">
    <location>
        <begin position="168"/>
        <end position="181"/>
    </location>
</feature>
<dbReference type="OrthoDB" id="446960at2759"/>
<dbReference type="SUPFAM" id="SSF51206">
    <property type="entry name" value="cAMP-binding domain-like"/>
    <property type="match status" value="2"/>
</dbReference>
<dbReference type="Proteomes" id="UP000654075">
    <property type="component" value="Unassembled WGS sequence"/>
</dbReference>
<feature type="region of interest" description="Disordered" evidence="6">
    <location>
        <begin position="158"/>
        <end position="189"/>
    </location>
</feature>
<organism evidence="9 10">
    <name type="scientific">Polarella glacialis</name>
    <name type="common">Dinoflagellate</name>
    <dbReference type="NCBI Taxonomy" id="89957"/>
    <lineage>
        <taxon>Eukaryota</taxon>
        <taxon>Sar</taxon>
        <taxon>Alveolata</taxon>
        <taxon>Dinophyceae</taxon>
        <taxon>Suessiales</taxon>
        <taxon>Suessiaceae</taxon>
        <taxon>Polarella</taxon>
    </lineage>
</organism>
<dbReference type="PROSITE" id="PS50042">
    <property type="entry name" value="CNMP_BINDING_3"/>
    <property type="match status" value="1"/>
</dbReference>
<evidence type="ECO:0000256" key="6">
    <source>
        <dbReference type="SAM" id="MobiDB-lite"/>
    </source>
</evidence>
<evidence type="ECO:0000256" key="5">
    <source>
        <dbReference type="ARBA" id="ARBA00023136"/>
    </source>
</evidence>
<evidence type="ECO:0000256" key="1">
    <source>
        <dbReference type="ARBA" id="ARBA00004141"/>
    </source>
</evidence>
<comment type="subcellular location">
    <subcellularLocation>
        <location evidence="1">Membrane</location>
        <topology evidence="1">Multi-pass membrane protein</topology>
    </subcellularLocation>
</comment>
<reference evidence="9" key="1">
    <citation type="submission" date="2021-02" db="EMBL/GenBank/DDBJ databases">
        <authorList>
            <person name="Dougan E. K."/>
            <person name="Rhodes N."/>
            <person name="Thang M."/>
            <person name="Chan C."/>
        </authorList>
    </citation>
    <scope>NUCLEOTIDE SEQUENCE</scope>
</reference>
<feature type="transmembrane region" description="Helical" evidence="7">
    <location>
        <begin position="1123"/>
        <end position="1144"/>
    </location>
</feature>
<keyword evidence="3 7" id="KW-0812">Transmembrane</keyword>
<evidence type="ECO:0000313" key="9">
    <source>
        <dbReference type="EMBL" id="CAE8629912.1"/>
    </source>
</evidence>
<feature type="compositionally biased region" description="Low complexity" evidence="6">
    <location>
        <begin position="21"/>
        <end position="34"/>
    </location>
</feature>
<keyword evidence="10" id="KW-1185">Reference proteome</keyword>
<dbReference type="InterPro" id="IPR014710">
    <property type="entry name" value="RmlC-like_jellyroll"/>
</dbReference>
<feature type="transmembrane region" description="Helical" evidence="7">
    <location>
        <begin position="1084"/>
        <end position="1103"/>
    </location>
</feature>
<keyword evidence="2" id="KW-0813">Transport</keyword>
<sequence length="1287" mass="139300">RSLTPVSLTRSGLRRANGTNDGASSPASPADSGPTKGSVRLRVRIQPVIEEHVQAGGESNEKSEGEVSDKDSEVFSASEAPFSEPGSPGSPRAHSMARSASRVSGGSVRTTTTINALAMEYLDGPMPVEPWCGKCSPLKPDASLILSPEQIFIVRESSAKEKKRASTGPMTKETQQKQQANDLRESRTQQFASRLQQTVQLPTLFCELTVNSIEEIHLMNPMKPSRFSLLPYPGQPQGLGGFVDTNFNKSVPPVLRRLSVDEVSRLERFAQHHVKMFFIQKSAALNALNPREGRKTKNQFQFGSVLQLVASLTRGTISKEEHVFLFDKLKQLPMLQDVPKELLEPVAKLLRPATFAAGTELFCQGEEANSIIILLEGDVELVSEGTSSMQADAVKQAPAVLLTEDVLHTELEKSQPFRLRDREHRMRSRTAKASSDEDASSQASGLIMPLEALELVCHHYREIEARERGALVTEFFAQTMRIQPAVCNKHRNIFAVETFGRSHVLFQEGTKPPLSVARLYLVIEGELQLVYPQKRNRMGACRGKAYKEACGRGKFLGDAALFGESYPASVVTTKETKVLTLKAIDYLQKLLNRPGILERAQGYVPRGPPADDSEDAALENQNLLRKKVFESTMKSARIAHDAKTLQDTEWKLLHPKATLPRGRLPYGPAKVHAAAGLAAEETSTRPSSQASQDARDVHSADYLLARSFATSGPLGAGLAMLSLDAKIAQGCQAVDQLQLGVAIPEMGWSVCEPLFMPLLLILEVPHYLLSICWLISPITGLIFQPVVEALSDRYGRKPFILLLGFLAALGLVITPMCTMMANKSLAGVLAIACFGLADMSHDLLVTPTRAQINDVFSADEAEWRSGFAGGLGKFFAMLCSAFLPSTPDLQICSKAQSAPNSSFDLWQAMIGDCLLPVAPMFIELGSLSDFGVSGWRAYSWAVFVGLAVSWWWLGGSPLAVRNWRTLGDGVWEFVAAEECAGVVPASRKEEWRLQSAAYKAEWTAFWAVAVAVALSTSAQLFVPSKVEEGIESHDKPNVPEGDLKQHSQGQVVIDESGPVPVASSGEVASGSFPAGFWQLWIMQFAGWLSLCTWLFYFTSVWAAKSGAVPGTPESQRAVQQGTLLLLAGSVVFMAVGAMLPKLSGPHSVLCCVREEVSMASALALLTVTLLSLCYTGPEIDALSALLVIGPGHAAYQLVANVPYAWLERQPEFDAASRGWLTGCFNGSLSAAQMFVAVLGGPIVDAYGCLSAAYAAAAGINILVLLALGAGYGVTALLGSSQRSHEQQ</sequence>
<evidence type="ECO:0000256" key="7">
    <source>
        <dbReference type="SAM" id="Phobius"/>
    </source>
</evidence>
<dbReference type="CDD" id="cd00038">
    <property type="entry name" value="CAP_ED"/>
    <property type="match status" value="2"/>
</dbReference>
<dbReference type="InterPro" id="IPR018490">
    <property type="entry name" value="cNMP-bd_dom_sf"/>
</dbReference>